<sequence length="528" mass="58618">MAKCKFPLLATATILTTCLSVLLLLLLLIVVPPNVVKSEARRSSNLRQPPQSWRGDARSHAAAYDDDDDEEFPRLRISEYEVVDESGPRSRAKRAANFLNVPNLFLNYQQQDNVARSQQQQQTTTTTRRSNTPNSKLQDTQQQTSTTTRNGGESLLVCPEGWHQHSTQCYKFFHQRHSWQRARDVCERHGAQLALIYDYQQNNFTTQLASQAFGSSSGGVPGGSTGGGGAGAAGPASAGLDSFQRSLNDFKAGQVYASDERSYWIGFRAIDRLETNTLESAANTFVSKYLGFWDYDEPRVSAGECVRATVRHESGPMSSFASSYKLLPQSSPGQQQSGLAPGPNQQQVWQLAKCEDLLPFACQRQVCSSNSFHCSNGRCINAAWKCDGHNDCGDDSDEMDCPRRCRFYMSSSGDKVQSINYPQRYEPNSDCKWTLEGPLGTGMMLQFYEFDTEKNYDQVQVLAGARTEDKAASLATLSGQLNLTNQRPFITGSNLMIVKFKSDSLVERRGFRASWKSEPIECGAGSEM</sequence>
<dbReference type="InterPro" id="IPR001304">
    <property type="entry name" value="C-type_lectin-like"/>
</dbReference>
<dbReference type="FunFam" id="4.10.400.10:FF:000011">
    <property type="entry name" value="Low-density lipoprotein receptor-related protein 1"/>
    <property type="match status" value="1"/>
</dbReference>
<evidence type="ECO:0000313" key="6">
    <source>
        <dbReference type="Proteomes" id="UP000594638"/>
    </source>
</evidence>
<keyword evidence="1" id="KW-0677">Repeat</keyword>
<comment type="caution">
    <text evidence="5">The sequence shown here is derived from an EMBL/GenBank/DDBJ whole genome shotgun (WGS) entry which is preliminary data.</text>
</comment>
<proteinExistence type="predicted"/>
<evidence type="ECO:0000313" key="5">
    <source>
        <dbReference type="EMBL" id="CAA3006474.1"/>
    </source>
</evidence>
<feature type="region of interest" description="Disordered" evidence="3">
    <location>
        <begin position="112"/>
        <end position="152"/>
    </location>
</feature>
<dbReference type="Gene3D" id="3.10.100.10">
    <property type="entry name" value="Mannose-Binding Protein A, subunit A"/>
    <property type="match status" value="1"/>
</dbReference>
<feature type="region of interest" description="Disordered" evidence="3">
    <location>
        <begin position="214"/>
        <end position="237"/>
    </location>
</feature>
<dbReference type="OrthoDB" id="7698876at2759"/>
<dbReference type="FunFam" id="2.60.120.290:FF:000048">
    <property type="entry name" value="Uncharacterized protein, isoform A"/>
    <property type="match status" value="1"/>
</dbReference>
<evidence type="ECO:0000259" key="4">
    <source>
        <dbReference type="PROSITE" id="PS01180"/>
    </source>
</evidence>
<dbReference type="InterPro" id="IPR016187">
    <property type="entry name" value="CTDL_fold"/>
</dbReference>
<dbReference type="CDD" id="cd00041">
    <property type="entry name" value="CUB"/>
    <property type="match status" value="1"/>
</dbReference>
<dbReference type="Pfam" id="PF00057">
    <property type="entry name" value="Ldl_recept_a"/>
    <property type="match status" value="1"/>
</dbReference>
<evidence type="ECO:0000256" key="1">
    <source>
        <dbReference type="ARBA" id="ARBA00022737"/>
    </source>
</evidence>
<dbReference type="SUPFAM" id="SSF57424">
    <property type="entry name" value="LDL receptor-like module"/>
    <property type="match status" value="1"/>
</dbReference>
<dbReference type="PANTHER" id="PTHR24251:SF37">
    <property type="entry name" value="CUB DOMAIN-CONTAINING PROTEIN"/>
    <property type="match status" value="1"/>
</dbReference>
<feature type="compositionally biased region" description="Low complexity" evidence="3">
    <location>
        <begin position="138"/>
        <end position="148"/>
    </location>
</feature>
<evidence type="ECO:0000256" key="2">
    <source>
        <dbReference type="ARBA" id="ARBA00023157"/>
    </source>
</evidence>
<dbReference type="InterPro" id="IPR002172">
    <property type="entry name" value="LDrepeatLR_classA_rpt"/>
</dbReference>
<gene>
    <name evidence="5" type="ORF">OLEA9_A104811</name>
</gene>
<dbReference type="AlphaFoldDB" id="A0A8S0TKQ3"/>
<organism evidence="5 6">
    <name type="scientific">Olea europaea subsp. europaea</name>
    <dbReference type="NCBI Taxonomy" id="158383"/>
    <lineage>
        <taxon>Eukaryota</taxon>
        <taxon>Viridiplantae</taxon>
        <taxon>Streptophyta</taxon>
        <taxon>Embryophyta</taxon>
        <taxon>Tracheophyta</taxon>
        <taxon>Spermatophyta</taxon>
        <taxon>Magnoliopsida</taxon>
        <taxon>eudicotyledons</taxon>
        <taxon>Gunneridae</taxon>
        <taxon>Pentapetalae</taxon>
        <taxon>asterids</taxon>
        <taxon>lamiids</taxon>
        <taxon>Lamiales</taxon>
        <taxon>Oleaceae</taxon>
        <taxon>Oleeae</taxon>
        <taxon>Olea</taxon>
    </lineage>
</organism>
<name>A0A8S0TKQ3_OLEEU</name>
<protein>
    <submittedName>
        <fullName evidence="5">Sushi, von Willebrand factor type A, EGF and pentraxin domain-containing 1-like</fullName>
    </submittedName>
</protein>
<dbReference type="Gene3D" id="4.10.400.10">
    <property type="entry name" value="Low-density Lipoprotein Receptor"/>
    <property type="match status" value="1"/>
</dbReference>
<dbReference type="CDD" id="cd00112">
    <property type="entry name" value="LDLa"/>
    <property type="match status" value="1"/>
</dbReference>
<accession>A0A8S0TKQ3</accession>
<dbReference type="Proteomes" id="UP000594638">
    <property type="component" value="Unassembled WGS sequence"/>
</dbReference>
<dbReference type="SUPFAM" id="SSF56436">
    <property type="entry name" value="C-type lectin-like"/>
    <property type="match status" value="1"/>
</dbReference>
<keyword evidence="6" id="KW-1185">Reference proteome</keyword>
<dbReference type="PROSITE" id="PS01209">
    <property type="entry name" value="LDLRA_1"/>
    <property type="match status" value="1"/>
</dbReference>
<dbReference type="InterPro" id="IPR036055">
    <property type="entry name" value="LDL_receptor-like_sf"/>
</dbReference>
<feature type="region of interest" description="Disordered" evidence="3">
    <location>
        <begin position="39"/>
        <end position="70"/>
    </location>
</feature>
<dbReference type="PROSITE" id="PS01180">
    <property type="entry name" value="CUB"/>
    <property type="match status" value="1"/>
</dbReference>
<dbReference type="InterPro" id="IPR035914">
    <property type="entry name" value="Sperma_CUB_dom_sf"/>
</dbReference>
<feature type="domain" description="CUB" evidence="4">
    <location>
        <begin position="405"/>
        <end position="518"/>
    </location>
</feature>
<feature type="compositionally biased region" description="Polar residues" evidence="3">
    <location>
        <begin position="128"/>
        <end position="137"/>
    </location>
</feature>
<dbReference type="InterPro" id="IPR000859">
    <property type="entry name" value="CUB_dom"/>
</dbReference>
<feature type="compositionally biased region" description="Gly residues" evidence="3">
    <location>
        <begin position="216"/>
        <end position="232"/>
    </location>
</feature>
<dbReference type="Gramene" id="OE9A104811T1">
    <property type="protein sequence ID" value="OE9A104811C1"/>
    <property type="gene ID" value="OE9A104811"/>
</dbReference>
<dbReference type="EMBL" id="CACTIH010007260">
    <property type="protein sequence ID" value="CAA3006474.1"/>
    <property type="molecule type" value="Genomic_DNA"/>
</dbReference>
<evidence type="ECO:0000256" key="3">
    <source>
        <dbReference type="SAM" id="MobiDB-lite"/>
    </source>
</evidence>
<dbReference type="PANTHER" id="PTHR24251">
    <property type="entry name" value="OVOCHYMASE-RELATED"/>
    <property type="match status" value="1"/>
</dbReference>
<dbReference type="PROSITE" id="PS50068">
    <property type="entry name" value="LDLRA_2"/>
    <property type="match status" value="1"/>
</dbReference>
<dbReference type="Gene3D" id="2.60.120.290">
    <property type="entry name" value="Spermadhesin, CUB domain"/>
    <property type="match status" value="1"/>
</dbReference>
<dbReference type="SMART" id="SM00192">
    <property type="entry name" value="LDLa"/>
    <property type="match status" value="1"/>
</dbReference>
<dbReference type="Pfam" id="PF00431">
    <property type="entry name" value="CUB"/>
    <property type="match status" value="1"/>
</dbReference>
<dbReference type="InterPro" id="IPR016186">
    <property type="entry name" value="C-type_lectin-like/link_sf"/>
</dbReference>
<keyword evidence="2" id="KW-1015">Disulfide bond</keyword>
<dbReference type="SMART" id="SM00034">
    <property type="entry name" value="CLECT"/>
    <property type="match status" value="1"/>
</dbReference>
<reference evidence="5 6" key="1">
    <citation type="submission" date="2019-12" db="EMBL/GenBank/DDBJ databases">
        <authorList>
            <person name="Alioto T."/>
            <person name="Alioto T."/>
            <person name="Gomez Garrido J."/>
        </authorList>
    </citation>
    <scope>NUCLEOTIDE SEQUENCE [LARGE SCALE GENOMIC DNA]</scope>
</reference>
<dbReference type="SMART" id="SM00042">
    <property type="entry name" value="CUB"/>
    <property type="match status" value="1"/>
</dbReference>
<dbReference type="SUPFAM" id="SSF49854">
    <property type="entry name" value="Spermadhesin, CUB domain"/>
    <property type="match status" value="1"/>
</dbReference>
<feature type="compositionally biased region" description="Low complexity" evidence="3">
    <location>
        <begin position="118"/>
        <end position="127"/>
    </location>
</feature>
<dbReference type="InterPro" id="IPR023415">
    <property type="entry name" value="LDLR_class-A_CS"/>
</dbReference>